<protein>
    <submittedName>
        <fullName evidence="2">Uncharacterized protein</fullName>
    </submittedName>
</protein>
<proteinExistence type="predicted"/>
<organism evidence="2 3">
    <name type="scientific">Plakobranchus ocellatus</name>
    <dbReference type="NCBI Taxonomy" id="259542"/>
    <lineage>
        <taxon>Eukaryota</taxon>
        <taxon>Metazoa</taxon>
        <taxon>Spiralia</taxon>
        <taxon>Lophotrochozoa</taxon>
        <taxon>Mollusca</taxon>
        <taxon>Gastropoda</taxon>
        <taxon>Heterobranchia</taxon>
        <taxon>Euthyneura</taxon>
        <taxon>Panpulmonata</taxon>
        <taxon>Sacoglossa</taxon>
        <taxon>Placobranchoidea</taxon>
        <taxon>Plakobranchidae</taxon>
        <taxon>Plakobranchus</taxon>
    </lineage>
</organism>
<evidence type="ECO:0000313" key="3">
    <source>
        <dbReference type="Proteomes" id="UP000735302"/>
    </source>
</evidence>
<evidence type="ECO:0000256" key="1">
    <source>
        <dbReference type="SAM" id="SignalP"/>
    </source>
</evidence>
<keyword evidence="3" id="KW-1185">Reference proteome</keyword>
<dbReference type="Proteomes" id="UP000735302">
    <property type="component" value="Unassembled WGS sequence"/>
</dbReference>
<accession>A0AAV4A240</accession>
<name>A0AAV4A240_9GAST</name>
<evidence type="ECO:0000313" key="2">
    <source>
        <dbReference type="EMBL" id="GFO00990.1"/>
    </source>
</evidence>
<dbReference type="AlphaFoldDB" id="A0AAV4A240"/>
<comment type="caution">
    <text evidence="2">The sequence shown here is derived from an EMBL/GenBank/DDBJ whole genome shotgun (WGS) entry which is preliminary data.</text>
</comment>
<feature type="chain" id="PRO_5043999761" evidence="1">
    <location>
        <begin position="19"/>
        <end position="129"/>
    </location>
</feature>
<sequence length="129" mass="14402">MFPSICIDCSVILILTVSDEVARVVGDASKEGGDLTEVVWCRCPYTAQRYHVFRTRTIQDVGRKLDLEPATHLTTVSLATGPPTNARFAMIHSYVIQMDKFTSHSQDNNDASFPPLFITFEMFLALTLS</sequence>
<feature type="signal peptide" evidence="1">
    <location>
        <begin position="1"/>
        <end position="18"/>
    </location>
</feature>
<reference evidence="2 3" key="1">
    <citation type="journal article" date="2021" name="Elife">
        <title>Chloroplast acquisition without the gene transfer in kleptoplastic sea slugs, Plakobranchus ocellatus.</title>
        <authorList>
            <person name="Maeda T."/>
            <person name="Takahashi S."/>
            <person name="Yoshida T."/>
            <person name="Shimamura S."/>
            <person name="Takaki Y."/>
            <person name="Nagai Y."/>
            <person name="Toyoda A."/>
            <person name="Suzuki Y."/>
            <person name="Arimoto A."/>
            <person name="Ishii H."/>
            <person name="Satoh N."/>
            <person name="Nishiyama T."/>
            <person name="Hasebe M."/>
            <person name="Maruyama T."/>
            <person name="Minagawa J."/>
            <person name="Obokata J."/>
            <person name="Shigenobu S."/>
        </authorList>
    </citation>
    <scope>NUCLEOTIDE SEQUENCE [LARGE SCALE GENOMIC DNA]</scope>
</reference>
<dbReference type="EMBL" id="BLXT01003182">
    <property type="protein sequence ID" value="GFO00990.1"/>
    <property type="molecule type" value="Genomic_DNA"/>
</dbReference>
<keyword evidence="1" id="KW-0732">Signal</keyword>
<gene>
    <name evidence="2" type="ORF">PoB_002749500</name>
</gene>